<accession>A0A9D4IU09</accession>
<organism evidence="2 3">
    <name type="scientific">Dreissena polymorpha</name>
    <name type="common">Zebra mussel</name>
    <name type="synonym">Mytilus polymorpha</name>
    <dbReference type="NCBI Taxonomy" id="45954"/>
    <lineage>
        <taxon>Eukaryota</taxon>
        <taxon>Metazoa</taxon>
        <taxon>Spiralia</taxon>
        <taxon>Lophotrochozoa</taxon>
        <taxon>Mollusca</taxon>
        <taxon>Bivalvia</taxon>
        <taxon>Autobranchia</taxon>
        <taxon>Heteroconchia</taxon>
        <taxon>Euheterodonta</taxon>
        <taxon>Imparidentia</taxon>
        <taxon>Neoheterodontei</taxon>
        <taxon>Myida</taxon>
        <taxon>Dreissenoidea</taxon>
        <taxon>Dreissenidae</taxon>
        <taxon>Dreissena</taxon>
    </lineage>
</organism>
<evidence type="ECO:0000256" key="1">
    <source>
        <dbReference type="SAM" id="MobiDB-lite"/>
    </source>
</evidence>
<feature type="region of interest" description="Disordered" evidence="1">
    <location>
        <begin position="1"/>
        <end position="230"/>
    </location>
</feature>
<protein>
    <submittedName>
        <fullName evidence="2">Uncharacterized protein</fullName>
    </submittedName>
</protein>
<dbReference type="EMBL" id="JAIWYP010000008">
    <property type="protein sequence ID" value="KAH3784909.1"/>
    <property type="molecule type" value="Genomic_DNA"/>
</dbReference>
<sequence length="290" mass="31868">MPNPDMSQKTSRENTIEHPVKRTASIKSSISPRDQTTEQKGQEVKRSASIKSSISGREQANEQMGHDLNSTSSKSSFKKLIKQSTVDGDKRRDMLKQESKDSGIVTDTSVRPKDTGTKNRRSLKSKNSSDKVKRSQSMKDKRPKEQFDGKERSHDDSEIELLSPKQNGAPEDEQEKKNPSTIRGMWKKAFKTLKSSSSVEKLSKKSSFSKKKQNSKEADEEVEQLNSPVDPVYSLLKCAADLPRSGGKSPCLLHAHCSGQHTPSNPGNARYPSGGDSSGNTSKASSPSSS</sequence>
<name>A0A9D4IU09_DREPO</name>
<keyword evidence="3" id="KW-1185">Reference proteome</keyword>
<feature type="non-terminal residue" evidence="2">
    <location>
        <position position="290"/>
    </location>
</feature>
<proteinExistence type="predicted"/>
<feature type="region of interest" description="Disordered" evidence="1">
    <location>
        <begin position="249"/>
        <end position="290"/>
    </location>
</feature>
<feature type="compositionally biased region" description="Basic and acidic residues" evidence="1">
    <location>
        <begin position="127"/>
        <end position="156"/>
    </location>
</feature>
<evidence type="ECO:0000313" key="2">
    <source>
        <dbReference type="EMBL" id="KAH3784909.1"/>
    </source>
</evidence>
<feature type="compositionally biased region" description="Basic and acidic residues" evidence="1">
    <location>
        <begin position="35"/>
        <end position="46"/>
    </location>
</feature>
<comment type="caution">
    <text evidence="2">The sequence shown here is derived from an EMBL/GenBank/DDBJ whole genome shotgun (WGS) entry which is preliminary data.</text>
</comment>
<feature type="compositionally biased region" description="Basic and acidic residues" evidence="1">
    <location>
        <begin position="87"/>
        <end position="101"/>
    </location>
</feature>
<reference evidence="2" key="2">
    <citation type="submission" date="2020-11" db="EMBL/GenBank/DDBJ databases">
        <authorList>
            <person name="McCartney M.A."/>
            <person name="Auch B."/>
            <person name="Kono T."/>
            <person name="Mallez S."/>
            <person name="Becker A."/>
            <person name="Gohl D.M."/>
            <person name="Silverstein K.A.T."/>
            <person name="Koren S."/>
            <person name="Bechman K.B."/>
            <person name="Herman A."/>
            <person name="Abrahante J.E."/>
            <person name="Garbe J."/>
        </authorList>
    </citation>
    <scope>NUCLEOTIDE SEQUENCE</scope>
    <source>
        <strain evidence="2">Duluth1</strain>
        <tissue evidence="2">Whole animal</tissue>
    </source>
</reference>
<feature type="compositionally biased region" description="Polar residues" evidence="1">
    <location>
        <begin position="278"/>
        <end position="290"/>
    </location>
</feature>
<dbReference type="AlphaFoldDB" id="A0A9D4IU09"/>
<gene>
    <name evidence="2" type="ORF">DPMN_162981</name>
</gene>
<feature type="compositionally biased region" description="Basic and acidic residues" evidence="1">
    <location>
        <begin position="10"/>
        <end position="20"/>
    </location>
</feature>
<evidence type="ECO:0000313" key="3">
    <source>
        <dbReference type="Proteomes" id="UP000828390"/>
    </source>
</evidence>
<dbReference type="Proteomes" id="UP000828390">
    <property type="component" value="Unassembled WGS sequence"/>
</dbReference>
<feature type="compositionally biased region" description="Polar residues" evidence="1">
    <location>
        <begin position="25"/>
        <end position="34"/>
    </location>
</feature>
<feature type="compositionally biased region" description="Polar residues" evidence="1">
    <location>
        <begin position="49"/>
        <end position="75"/>
    </location>
</feature>
<reference evidence="2" key="1">
    <citation type="journal article" date="2019" name="bioRxiv">
        <title>The Genome of the Zebra Mussel, Dreissena polymorpha: A Resource for Invasive Species Research.</title>
        <authorList>
            <person name="McCartney M.A."/>
            <person name="Auch B."/>
            <person name="Kono T."/>
            <person name="Mallez S."/>
            <person name="Zhang Y."/>
            <person name="Obille A."/>
            <person name="Becker A."/>
            <person name="Abrahante J.E."/>
            <person name="Garbe J."/>
            <person name="Badalamenti J.P."/>
            <person name="Herman A."/>
            <person name="Mangelson H."/>
            <person name="Liachko I."/>
            <person name="Sullivan S."/>
            <person name="Sone E.D."/>
            <person name="Koren S."/>
            <person name="Silverstein K.A.T."/>
            <person name="Beckman K.B."/>
            <person name="Gohl D.M."/>
        </authorList>
    </citation>
    <scope>NUCLEOTIDE SEQUENCE</scope>
    <source>
        <strain evidence="2">Duluth1</strain>
        <tissue evidence="2">Whole animal</tissue>
    </source>
</reference>